<evidence type="ECO:0000256" key="1">
    <source>
        <dbReference type="ARBA" id="ARBA00001954"/>
    </source>
</evidence>
<comment type="cofactor">
    <cofactor evidence="1">
        <name>Fe(2+)</name>
        <dbReference type="ChEBI" id="CHEBI:29033"/>
    </cofactor>
</comment>
<name>A0ABY4Y6I1_9GAMM</name>
<evidence type="ECO:0000256" key="2">
    <source>
        <dbReference type="ARBA" id="ARBA00006787"/>
    </source>
</evidence>
<evidence type="ECO:0000313" key="7">
    <source>
        <dbReference type="Proteomes" id="UP001057474"/>
    </source>
</evidence>
<sequence>MIHDFCLTQHYVIIFDCPVIFDIQKMMTGGEVLGWRPDLGSRIGVISRADGHIRWFTTDPFFVFHFANAYEQGSELIIKYIRHEKIVLLTGDSARRSPPMLYRTQIQLDKNTVRHSQLDDRMAEFPRIREDRNSSTHRYVYTPTKTANNKNPRTFNALIKYDVLLQRSEVHEFGCTVEIGEAVFAPAATQGAEDDGYLLLFIYDSFTRQSEFVILDARHITQEPLARIKIPRRIPHGLHGSWLPAM</sequence>
<dbReference type="RefSeq" id="WP_252579061.1">
    <property type="nucleotide sequence ID" value="NZ_CP071527.1"/>
</dbReference>
<keyword evidence="3" id="KW-0479">Metal-binding</keyword>
<keyword evidence="5" id="KW-0408">Iron</keyword>
<keyword evidence="7" id="KW-1185">Reference proteome</keyword>
<evidence type="ECO:0000256" key="3">
    <source>
        <dbReference type="ARBA" id="ARBA00022723"/>
    </source>
</evidence>
<dbReference type="PANTHER" id="PTHR10543:SF89">
    <property type="entry name" value="CAROTENOID 9,10(9',10')-CLEAVAGE DIOXYGENASE 1"/>
    <property type="match status" value="1"/>
</dbReference>
<evidence type="ECO:0000256" key="5">
    <source>
        <dbReference type="ARBA" id="ARBA00023004"/>
    </source>
</evidence>
<protein>
    <submittedName>
        <fullName evidence="6">Carotenoid oxygenase family protein</fullName>
    </submittedName>
</protein>
<dbReference type="Pfam" id="PF03055">
    <property type="entry name" value="RPE65"/>
    <property type="match status" value="1"/>
</dbReference>
<organism evidence="6 7">
    <name type="scientific">Legionella lytica</name>
    <dbReference type="NCBI Taxonomy" id="96232"/>
    <lineage>
        <taxon>Bacteria</taxon>
        <taxon>Pseudomonadati</taxon>
        <taxon>Pseudomonadota</taxon>
        <taxon>Gammaproteobacteria</taxon>
        <taxon>Legionellales</taxon>
        <taxon>Legionellaceae</taxon>
        <taxon>Legionella</taxon>
    </lineage>
</organism>
<comment type="similarity">
    <text evidence="2">Belongs to the carotenoid oxygenase family.</text>
</comment>
<evidence type="ECO:0000313" key="6">
    <source>
        <dbReference type="EMBL" id="USQ12845.1"/>
    </source>
</evidence>
<keyword evidence="4" id="KW-0560">Oxidoreductase</keyword>
<dbReference type="InterPro" id="IPR004294">
    <property type="entry name" value="Carotenoid_Oase"/>
</dbReference>
<proteinExistence type="inferred from homology"/>
<evidence type="ECO:0000256" key="4">
    <source>
        <dbReference type="ARBA" id="ARBA00023002"/>
    </source>
</evidence>
<dbReference type="EMBL" id="CP071527">
    <property type="protein sequence ID" value="USQ12845.1"/>
    <property type="molecule type" value="Genomic_DNA"/>
</dbReference>
<dbReference type="Proteomes" id="UP001057474">
    <property type="component" value="Chromosome"/>
</dbReference>
<accession>A0ABY4Y6I1</accession>
<reference evidence="6" key="1">
    <citation type="submission" date="2021-03" db="EMBL/GenBank/DDBJ databases">
        <title>Legionella lytica PCM 2298.</title>
        <authorList>
            <person name="Koper P."/>
        </authorList>
    </citation>
    <scope>NUCLEOTIDE SEQUENCE</scope>
    <source>
        <strain evidence="6">PCM 2298</strain>
    </source>
</reference>
<gene>
    <name evidence="6" type="ORF">J2N86_09015</name>
</gene>
<dbReference type="PANTHER" id="PTHR10543">
    <property type="entry name" value="BETA-CAROTENE DIOXYGENASE"/>
    <property type="match status" value="1"/>
</dbReference>